<feature type="compositionally biased region" description="Basic and acidic residues" evidence="1">
    <location>
        <begin position="354"/>
        <end position="371"/>
    </location>
</feature>
<sequence length="799" mass="89481">MRRSSWTFLSVALLFCALLLTVATERQDEGDDDDDDDGAHEFEEKVLRAWIEQLIKRYNKNVQSATNPTNIQRIAKKSRTSSSATGPALNHENVAPLPINSIIFNPYYHPTFYSSYIPLPYGPTTHLIPITHVSYPQQEYHHRVFIPVHAQLPYEYTQVPNIMSSTLINGHPKIKRPTNVPLHYVPSNIQDEIQDYDQAQDLDGFGQQHVTAEHAQIDQGIYDENGKPIPATRDGKLVDNINNLPSTMSTEPHQMNESQKAEFLSSTNDITMSTTPVSMTISDNPSTPEAFGDPVSQTPSDNVYRSSDKLNSTMKLLSSQSVTKEPYLIKTSEDLETTTEIVTTSSYVNNPEDESTKTEEDYQPNEPRESVDTTTDISDTSVINVENASKINNTTQTPMATTIFSALLYSMTPSAPTTLQCKNNDCSTTNSTYDMTRSVKTTKHQDLHESPVQMGSIYSSTQSASINYKQSNAISSSTRLPPTSNSEILPYTSSIMPNNVLLSLQVSEALTTLQPTFLQPFDKYNESTPTSINDTTSIQRLQSLNHNITTTTKLIETETRTTPLIKNNGQNNSKNVAQNVSILMSLDISKKHEHDASAKTEKDNFPLGLNITPSENLVSRTQTSTEKSDVLTNIEMGRYPPAIASETSSSLKPIMKSTKLFNSIQNKALFTTVSGESTYRTSANDQDRHTSGTSSLTPQTLKGSDLWYSQLYTQTPPKKELNEEQIDFLLKKLIKLLRPEIEKQSMTKDSITRFVTPKHANQEKLVYIILPWIRDTNKNVRNEERTENTTGPLKTFDKI</sequence>
<feature type="compositionally biased region" description="Polar residues" evidence="1">
    <location>
        <begin position="295"/>
        <end position="304"/>
    </location>
</feature>
<gene>
    <name evidence="3" type="ORF">g.151384</name>
</gene>
<keyword evidence="2" id="KW-0732">Signal</keyword>
<dbReference type="EMBL" id="GGMS01008581">
    <property type="protein sequence ID" value="MBY77784.1"/>
    <property type="molecule type" value="Transcribed_RNA"/>
</dbReference>
<evidence type="ECO:0000256" key="2">
    <source>
        <dbReference type="SAM" id="SignalP"/>
    </source>
</evidence>
<feature type="region of interest" description="Disordered" evidence="1">
    <location>
        <begin position="678"/>
        <end position="699"/>
    </location>
</feature>
<protein>
    <submittedName>
        <fullName evidence="3">Uncharacterized protein</fullName>
    </submittedName>
</protein>
<feature type="chain" id="PRO_5015720130" evidence="2">
    <location>
        <begin position="25"/>
        <end position="799"/>
    </location>
</feature>
<organism evidence="3">
    <name type="scientific">Sipha flava</name>
    <name type="common">yellow sugarcane aphid</name>
    <dbReference type="NCBI Taxonomy" id="143950"/>
    <lineage>
        <taxon>Eukaryota</taxon>
        <taxon>Metazoa</taxon>
        <taxon>Ecdysozoa</taxon>
        <taxon>Arthropoda</taxon>
        <taxon>Hexapoda</taxon>
        <taxon>Insecta</taxon>
        <taxon>Pterygota</taxon>
        <taxon>Neoptera</taxon>
        <taxon>Paraneoptera</taxon>
        <taxon>Hemiptera</taxon>
        <taxon>Sternorrhyncha</taxon>
        <taxon>Aphidomorpha</taxon>
        <taxon>Aphidoidea</taxon>
        <taxon>Aphididae</taxon>
        <taxon>Sipha</taxon>
    </lineage>
</organism>
<proteinExistence type="predicted"/>
<evidence type="ECO:0000313" key="3">
    <source>
        <dbReference type="EMBL" id="MBY77784.1"/>
    </source>
</evidence>
<dbReference type="AlphaFoldDB" id="A0A2S2QJ73"/>
<feature type="region of interest" description="Disordered" evidence="1">
    <location>
        <begin position="277"/>
        <end position="304"/>
    </location>
</feature>
<feature type="signal peptide" evidence="2">
    <location>
        <begin position="1"/>
        <end position="24"/>
    </location>
</feature>
<evidence type="ECO:0000256" key="1">
    <source>
        <dbReference type="SAM" id="MobiDB-lite"/>
    </source>
</evidence>
<reference evidence="3" key="1">
    <citation type="submission" date="2018-04" db="EMBL/GenBank/DDBJ databases">
        <title>Transcriptome assembly of Sipha flava.</title>
        <authorList>
            <person name="Scully E.D."/>
            <person name="Geib S.M."/>
            <person name="Palmer N.A."/>
            <person name="Koch K."/>
            <person name="Bradshaw J."/>
            <person name="Heng-Moss T."/>
            <person name="Sarath G."/>
        </authorList>
    </citation>
    <scope>NUCLEOTIDE SEQUENCE</scope>
</reference>
<name>A0A2S2QJ73_9HEMI</name>
<feature type="compositionally biased region" description="Polar residues" evidence="1">
    <location>
        <begin position="340"/>
        <end position="349"/>
    </location>
</feature>
<accession>A0A2S2QJ73</accession>
<feature type="compositionally biased region" description="Low complexity" evidence="1">
    <location>
        <begin position="372"/>
        <end position="381"/>
    </location>
</feature>
<feature type="compositionally biased region" description="Polar residues" evidence="1">
    <location>
        <begin position="277"/>
        <end position="287"/>
    </location>
</feature>
<dbReference type="OrthoDB" id="6605586at2759"/>
<feature type="region of interest" description="Disordered" evidence="1">
    <location>
        <begin position="66"/>
        <end position="90"/>
    </location>
</feature>
<feature type="region of interest" description="Disordered" evidence="1">
    <location>
        <begin position="340"/>
        <end position="381"/>
    </location>
</feature>